<dbReference type="InterPro" id="IPR042236">
    <property type="entry name" value="PI3K_accessory_sf"/>
</dbReference>
<dbReference type="SUPFAM" id="SSF48371">
    <property type="entry name" value="ARM repeat"/>
    <property type="match status" value="1"/>
</dbReference>
<sequence length="117" mass="13103">MRYEEMETLALLNEFEEKAKLWGDLIGHNARKANRLFSQLDLMDKELRRSPEGRSGMEGLLSHDSQGVRLLASTACLYWNPEIGVAALEQLASEPGLHASSAKYTLKAFHDGTLNLE</sequence>
<name>A0ABU9X162_9MICC</name>
<dbReference type="EMBL" id="JBDFRB010000009">
    <property type="protein sequence ID" value="MEN2745155.1"/>
    <property type="molecule type" value="Genomic_DNA"/>
</dbReference>
<evidence type="ECO:0000313" key="1">
    <source>
        <dbReference type="EMBL" id="MEN2745155.1"/>
    </source>
</evidence>
<dbReference type="Proteomes" id="UP001422074">
    <property type="component" value="Unassembled WGS sequence"/>
</dbReference>
<evidence type="ECO:0000313" key="2">
    <source>
        <dbReference type="Proteomes" id="UP001422074"/>
    </source>
</evidence>
<reference evidence="1 2" key="1">
    <citation type="submission" date="2024-05" db="EMBL/GenBank/DDBJ databases">
        <title>Sinomonas sp. nov., isolated from a waste landfill.</title>
        <authorList>
            <person name="Zhao Y."/>
        </authorList>
    </citation>
    <scope>NUCLEOTIDE SEQUENCE [LARGE SCALE GENOMIC DNA]</scope>
    <source>
        <strain evidence="1 2">CCTCC AB2014300</strain>
    </source>
</reference>
<comment type="caution">
    <text evidence="1">The sequence shown here is derived from an EMBL/GenBank/DDBJ whole genome shotgun (WGS) entry which is preliminary data.</text>
</comment>
<gene>
    <name evidence="1" type="ORF">ABCQ75_11480</name>
</gene>
<organism evidence="1 2">
    <name type="scientific">Sinomonas halotolerans</name>
    <dbReference type="NCBI Taxonomy" id="1644133"/>
    <lineage>
        <taxon>Bacteria</taxon>
        <taxon>Bacillati</taxon>
        <taxon>Actinomycetota</taxon>
        <taxon>Actinomycetes</taxon>
        <taxon>Micrococcales</taxon>
        <taxon>Micrococcaceae</taxon>
        <taxon>Sinomonas</taxon>
    </lineage>
</organism>
<keyword evidence="2" id="KW-1185">Reference proteome</keyword>
<dbReference type="Gene3D" id="1.25.40.70">
    <property type="entry name" value="Phosphatidylinositol 3-kinase, accessory domain (PIK)"/>
    <property type="match status" value="1"/>
</dbReference>
<accession>A0ABU9X162</accession>
<protein>
    <recommendedName>
        <fullName evidence="3">DUF2019 domain-containing protein</fullName>
    </recommendedName>
</protein>
<evidence type="ECO:0008006" key="3">
    <source>
        <dbReference type="Google" id="ProtNLM"/>
    </source>
</evidence>
<proteinExistence type="predicted"/>
<dbReference type="InterPro" id="IPR016024">
    <property type="entry name" value="ARM-type_fold"/>
</dbReference>
<dbReference type="RefSeq" id="WP_345885505.1">
    <property type="nucleotide sequence ID" value="NZ_JBDFRB010000009.1"/>
</dbReference>